<dbReference type="GO" id="GO:0045041">
    <property type="term" value="P:protein import into mitochondrial intermembrane space"/>
    <property type="evidence" value="ECO:0007669"/>
    <property type="project" value="TreeGrafter"/>
</dbReference>
<accession>A0A383RD84</accession>
<keyword evidence="1" id="KW-0479">Metal-binding</keyword>
<evidence type="ECO:0000256" key="1">
    <source>
        <dbReference type="ARBA" id="ARBA00022723"/>
    </source>
</evidence>
<dbReference type="InterPro" id="IPR008913">
    <property type="entry name" value="Znf_CHY"/>
</dbReference>
<evidence type="ECO:0000259" key="4">
    <source>
        <dbReference type="PROSITE" id="PS51266"/>
    </source>
</evidence>
<dbReference type="InterPro" id="IPR052604">
    <property type="entry name" value="Mito_Tim_assembly_helper"/>
</dbReference>
<feature type="domain" description="CHY-type" evidence="4">
    <location>
        <begin position="7"/>
        <end position="85"/>
    </location>
</feature>
<dbReference type="RefSeq" id="WP_138186229.1">
    <property type="nucleotide sequence ID" value="NZ_LS992241.1"/>
</dbReference>
<protein>
    <recommendedName>
        <fullName evidence="4">CHY-type domain-containing protein</fullName>
    </recommendedName>
</protein>
<evidence type="ECO:0000256" key="3">
    <source>
        <dbReference type="ARBA" id="ARBA00022833"/>
    </source>
</evidence>
<organism evidence="5 6">
    <name type="scientific">Paenibacillus alvei</name>
    <name type="common">Bacillus alvei</name>
    <dbReference type="NCBI Taxonomy" id="44250"/>
    <lineage>
        <taxon>Bacteria</taxon>
        <taxon>Bacillati</taxon>
        <taxon>Bacillota</taxon>
        <taxon>Bacilli</taxon>
        <taxon>Bacillales</taxon>
        <taxon>Paenibacillaceae</taxon>
        <taxon>Paenibacillus</taxon>
    </lineage>
</organism>
<dbReference type="Proteomes" id="UP000304148">
    <property type="component" value="Chromosome"/>
</dbReference>
<dbReference type="PANTHER" id="PTHR28082">
    <property type="entry name" value="ZINC FINGER PROTEIN"/>
    <property type="match status" value="1"/>
</dbReference>
<dbReference type="PROSITE" id="PS51266">
    <property type="entry name" value="ZF_CHY"/>
    <property type="match status" value="1"/>
</dbReference>
<sequence length="114" mass="13157">MIQVKGAIDTNTRCRHYHSEVDVIAIKFKCCGTYYGCYYCHEEAEDHEPMVWPIAEWGTKAILCGNCHTELTIHEYLSCNYECPICRTSFNPGCKNHDHLYFEQEKVTAVTNKG</sequence>
<keyword evidence="2" id="KW-0863">Zinc-finger</keyword>
<dbReference type="PIRSF" id="PIRSF017292">
    <property type="entry name" value="UCP017292_Znf_CHY"/>
    <property type="match status" value="1"/>
</dbReference>
<evidence type="ECO:0000313" key="6">
    <source>
        <dbReference type="Proteomes" id="UP000304148"/>
    </source>
</evidence>
<evidence type="ECO:0000313" key="5">
    <source>
        <dbReference type="EMBL" id="SYX84269.1"/>
    </source>
</evidence>
<dbReference type="InterPro" id="IPR016694">
    <property type="entry name" value="UCP017292"/>
</dbReference>
<dbReference type="SUPFAM" id="SSF161219">
    <property type="entry name" value="CHY zinc finger-like"/>
    <property type="match status" value="1"/>
</dbReference>
<dbReference type="GO" id="GO:0008270">
    <property type="term" value="F:zinc ion binding"/>
    <property type="evidence" value="ECO:0007669"/>
    <property type="project" value="UniProtKB-KW"/>
</dbReference>
<name>A0A383RD84_PAEAL</name>
<dbReference type="EMBL" id="LS992241">
    <property type="protein sequence ID" value="SYX84269.1"/>
    <property type="molecule type" value="Genomic_DNA"/>
</dbReference>
<evidence type="ECO:0000256" key="2">
    <source>
        <dbReference type="ARBA" id="ARBA00022771"/>
    </source>
</evidence>
<keyword evidence="3" id="KW-0862">Zinc</keyword>
<reference evidence="6" key="1">
    <citation type="submission" date="2018-08" db="EMBL/GenBank/DDBJ databases">
        <authorList>
            <person name="Chevrot R."/>
        </authorList>
    </citation>
    <scope>NUCLEOTIDE SEQUENCE [LARGE SCALE GENOMIC DNA]</scope>
</reference>
<dbReference type="AlphaFoldDB" id="A0A383RD84"/>
<dbReference type="InterPro" id="IPR037274">
    <property type="entry name" value="Znf_CHY_sf"/>
</dbReference>
<dbReference type="PANTHER" id="PTHR28082:SF1">
    <property type="entry name" value="HELPER OF TIM PROTEIN 13"/>
    <property type="match status" value="1"/>
</dbReference>
<dbReference type="Pfam" id="PF05495">
    <property type="entry name" value="zf-CHY"/>
    <property type="match status" value="1"/>
</dbReference>
<gene>
    <name evidence="5" type="ORF">PBLR_12691</name>
</gene>
<proteinExistence type="predicted"/>